<evidence type="ECO:0000256" key="2">
    <source>
        <dbReference type="ARBA" id="ARBA00007613"/>
    </source>
</evidence>
<evidence type="ECO:0000313" key="9">
    <source>
        <dbReference type="EMBL" id="AEE49163.1"/>
    </source>
</evidence>
<feature type="chain" id="PRO_5003310237" evidence="8">
    <location>
        <begin position="24"/>
        <end position="477"/>
    </location>
</feature>
<feature type="signal peptide" evidence="8">
    <location>
        <begin position="1"/>
        <end position="23"/>
    </location>
</feature>
<evidence type="ECO:0000256" key="1">
    <source>
        <dbReference type="ARBA" id="ARBA00004442"/>
    </source>
</evidence>
<keyword evidence="10" id="KW-1185">Reference proteome</keyword>
<evidence type="ECO:0000256" key="4">
    <source>
        <dbReference type="ARBA" id="ARBA00022452"/>
    </source>
</evidence>
<dbReference type="InterPro" id="IPR051906">
    <property type="entry name" value="TolC-like"/>
</dbReference>
<dbReference type="HOGENOM" id="CLU_012817_11_2_10"/>
<evidence type="ECO:0000256" key="7">
    <source>
        <dbReference type="ARBA" id="ARBA00023237"/>
    </source>
</evidence>
<keyword evidence="4" id="KW-1134">Transmembrane beta strand</keyword>
<keyword evidence="5" id="KW-0812">Transmembrane</keyword>
<dbReference type="GO" id="GO:1990281">
    <property type="term" value="C:efflux pump complex"/>
    <property type="evidence" value="ECO:0007669"/>
    <property type="project" value="TreeGrafter"/>
</dbReference>
<dbReference type="Gene3D" id="1.20.1600.10">
    <property type="entry name" value="Outer membrane efflux proteins (OEP)"/>
    <property type="match status" value="1"/>
</dbReference>
<dbReference type="Proteomes" id="UP000008461">
    <property type="component" value="Chromosome"/>
</dbReference>
<sequence>MSNFAKLSLSGLLSLLICVGINAQQRWSLQQCVEYATQNSISIKQAQNQIRNTELQLKQNQANRLPQINASTGGNIQFGRTIDPTTNSFNSQNITSNSLSLSAGVPVYNGGQIKNSIKQSRIDVEAIRYDAATAANNIALSVAAGYLNVLLAEEQLAIAKTQLDQSRLQLTQTEKLIEAGARPRNEKLDAQAQVALNEQTVVDAENQVILNTLSLKQLMLLDPAQELVIDRPQIVVPVDANPDAFVLEEIYVGAMGTQPQILAGLKRRESAIVGIDLAKAGMLPSLSFFGNLNSYASSRAYNYSFTNQRISQTAFFNGQPVTFEIESQIPVQLSKQAWADQINQNFGQSLGMQLSIPIFNNNRNRINMERAKINVIGVELTNQQAQQQLKTDIQTAIANARAARRSLLAAQAAEEASRLALENAQQRFEIGAANQLDFNTARNNLSRAQMDLTRAKYQYVFNVKQVEFYQGKKITLN</sequence>
<dbReference type="Pfam" id="PF02321">
    <property type="entry name" value="OEP"/>
    <property type="match status" value="2"/>
</dbReference>
<evidence type="ECO:0000256" key="5">
    <source>
        <dbReference type="ARBA" id="ARBA00022692"/>
    </source>
</evidence>
<gene>
    <name evidence="9" type="ordered locus">Halhy_1268</name>
</gene>
<evidence type="ECO:0000256" key="6">
    <source>
        <dbReference type="ARBA" id="ARBA00023136"/>
    </source>
</evidence>
<reference key="2">
    <citation type="submission" date="2011-04" db="EMBL/GenBank/DDBJ databases">
        <title>Complete sequence of chromosome of Haliscomenobacter hydrossis DSM 1100.</title>
        <authorList>
            <consortium name="US DOE Joint Genome Institute (JGI-PGF)"/>
            <person name="Lucas S."/>
            <person name="Han J."/>
            <person name="Lapidus A."/>
            <person name="Bruce D."/>
            <person name="Goodwin L."/>
            <person name="Pitluck S."/>
            <person name="Peters L."/>
            <person name="Kyrpides N."/>
            <person name="Mavromatis K."/>
            <person name="Ivanova N."/>
            <person name="Ovchinnikova G."/>
            <person name="Pagani I."/>
            <person name="Daligault H."/>
            <person name="Detter J.C."/>
            <person name="Han C."/>
            <person name="Land M."/>
            <person name="Hauser L."/>
            <person name="Markowitz V."/>
            <person name="Cheng J.-F."/>
            <person name="Hugenholtz P."/>
            <person name="Woyke T."/>
            <person name="Wu D."/>
            <person name="Verbarg S."/>
            <person name="Frueling A."/>
            <person name="Brambilla E."/>
            <person name="Klenk H.-P."/>
            <person name="Eisen J.A."/>
        </authorList>
    </citation>
    <scope>NUCLEOTIDE SEQUENCE</scope>
    <source>
        <strain>DSM 1100</strain>
    </source>
</reference>
<keyword evidence="8" id="KW-0732">Signal</keyword>
<protein>
    <submittedName>
        <fullName evidence="9">Outer membrane efflux protein</fullName>
    </submittedName>
</protein>
<name>F4KU27_HALH1</name>
<keyword evidence="3" id="KW-0813">Transport</keyword>
<dbReference type="PANTHER" id="PTHR30026">
    <property type="entry name" value="OUTER MEMBRANE PROTEIN TOLC"/>
    <property type="match status" value="1"/>
</dbReference>
<dbReference type="GO" id="GO:0015562">
    <property type="term" value="F:efflux transmembrane transporter activity"/>
    <property type="evidence" value="ECO:0007669"/>
    <property type="project" value="InterPro"/>
</dbReference>
<keyword evidence="7" id="KW-0998">Cell outer membrane</keyword>
<evidence type="ECO:0000256" key="8">
    <source>
        <dbReference type="SAM" id="SignalP"/>
    </source>
</evidence>
<comment type="similarity">
    <text evidence="2">Belongs to the outer membrane factor (OMF) (TC 1.B.17) family.</text>
</comment>
<dbReference type="EMBL" id="CP002691">
    <property type="protein sequence ID" value="AEE49163.1"/>
    <property type="molecule type" value="Genomic_DNA"/>
</dbReference>
<accession>F4KU27</accession>
<dbReference type="KEGG" id="hhy:Halhy_1268"/>
<reference evidence="9 10" key="1">
    <citation type="journal article" date="2011" name="Stand. Genomic Sci.">
        <title>Complete genome sequence of Haliscomenobacter hydrossis type strain (O).</title>
        <authorList>
            <consortium name="US DOE Joint Genome Institute (JGI-PGF)"/>
            <person name="Daligault H."/>
            <person name="Lapidus A."/>
            <person name="Zeytun A."/>
            <person name="Nolan M."/>
            <person name="Lucas S."/>
            <person name="Del Rio T.G."/>
            <person name="Tice H."/>
            <person name="Cheng J.F."/>
            <person name="Tapia R."/>
            <person name="Han C."/>
            <person name="Goodwin L."/>
            <person name="Pitluck S."/>
            <person name="Liolios K."/>
            <person name="Pagani I."/>
            <person name="Ivanova N."/>
            <person name="Huntemann M."/>
            <person name="Mavromatis K."/>
            <person name="Mikhailova N."/>
            <person name="Pati A."/>
            <person name="Chen A."/>
            <person name="Palaniappan K."/>
            <person name="Land M."/>
            <person name="Hauser L."/>
            <person name="Brambilla E.M."/>
            <person name="Rohde M."/>
            <person name="Verbarg S."/>
            <person name="Goker M."/>
            <person name="Bristow J."/>
            <person name="Eisen J.A."/>
            <person name="Markowitz V."/>
            <person name="Hugenholtz P."/>
            <person name="Kyrpides N.C."/>
            <person name="Klenk H.P."/>
            <person name="Woyke T."/>
        </authorList>
    </citation>
    <scope>NUCLEOTIDE SEQUENCE [LARGE SCALE GENOMIC DNA]</scope>
    <source>
        <strain evidence="10">ATCC 27775 / DSM 1100 / LMG 10767 / O</strain>
    </source>
</reference>
<dbReference type="AlphaFoldDB" id="F4KU27"/>
<dbReference type="InterPro" id="IPR003423">
    <property type="entry name" value="OMP_efflux"/>
</dbReference>
<evidence type="ECO:0000256" key="3">
    <source>
        <dbReference type="ARBA" id="ARBA00022448"/>
    </source>
</evidence>
<dbReference type="GO" id="GO:0009279">
    <property type="term" value="C:cell outer membrane"/>
    <property type="evidence" value="ECO:0007669"/>
    <property type="project" value="UniProtKB-SubCell"/>
</dbReference>
<proteinExistence type="inferred from homology"/>
<dbReference type="SUPFAM" id="SSF56954">
    <property type="entry name" value="Outer membrane efflux proteins (OEP)"/>
    <property type="match status" value="1"/>
</dbReference>
<dbReference type="PANTHER" id="PTHR30026:SF20">
    <property type="entry name" value="OUTER MEMBRANE PROTEIN TOLC"/>
    <property type="match status" value="1"/>
</dbReference>
<keyword evidence="6" id="KW-0472">Membrane</keyword>
<dbReference type="STRING" id="760192.Halhy_1268"/>
<evidence type="ECO:0000313" key="10">
    <source>
        <dbReference type="Proteomes" id="UP000008461"/>
    </source>
</evidence>
<dbReference type="eggNOG" id="COG1538">
    <property type="taxonomic scope" value="Bacteria"/>
</dbReference>
<dbReference type="GO" id="GO:0015288">
    <property type="term" value="F:porin activity"/>
    <property type="evidence" value="ECO:0007669"/>
    <property type="project" value="TreeGrafter"/>
</dbReference>
<comment type="subcellular location">
    <subcellularLocation>
        <location evidence="1">Cell outer membrane</location>
    </subcellularLocation>
</comment>
<organism evidence="9 10">
    <name type="scientific">Haliscomenobacter hydrossis (strain ATCC 27775 / DSM 1100 / LMG 10767 / O)</name>
    <dbReference type="NCBI Taxonomy" id="760192"/>
    <lineage>
        <taxon>Bacteria</taxon>
        <taxon>Pseudomonadati</taxon>
        <taxon>Bacteroidota</taxon>
        <taxon>Saprospiria</taxon>
        <taxon>Saprospirales</taxon>
        <taxon>Haliscomenobacteraceae</taxon>
        <taxon>Haliscomenobacter</taxon>
    </lineage>
</organism>